<dbReference type="Pfam" id="PF02036">
    <property type="entry name" value="SCP2"/>
    <property type="match status" value="1"/>
</dbReference>
<evidence type="ECO:0000313" key="3">
    <source>
        <dbReference type="EMBL" id="PZF98067.1"/>
    </source>
</evidence>
<reference evidence="3 4" key="1">
    <citation type="submission" date="2018-01" db="EMBL/GenBank/DDBJ databases">
        <title>Draft genome sequence of Jishengella endophytica.</title>
        <authorList>
            <person name="Sahin N."/>
            <person name="Ay H."/>
            <person name="Saygin H."/>
        </authorList>
    </citation>
    <scope>NUCLEOTIDE SEQUENCE [LARGE SCALE GENOMIC DNA]</scope>
    <source>
        <strain evidence="3 4">DSM 45430</strain>
    </source>
</reference>
<dbReference type="Proteomes" id="UP000248627">
    <property type="component" value="Unassembled WGS sequence"/>
</dbReference>
<name>A0A2W2DE01_9ACTN</name>
<dbReference type="InterPro" id="IPR034660">
    <property type="entry name" value="DinB/YfiT-like"/>
</dbReference>
<keyword evidence="4" id="KW-1185">Reference proteome</keyword>
<dbReference type="OrthoDB" id="3669840at2"/>
<accession>A0A2W2DE01</accession>
<dbReference type="InterPro" id="IPR003033">
    <property type="entry name" value="SCP2_sterol-bd_dom"/>
</dbReference>
<dbReference type="SUPFAM" id="SSF109854">
    <property type="entry name" value="DinB/YfiT-like putative metalloenzymes"/>
    <property type="match status" value="1"/>
</dbReference>
<dbReference type="Pfam" id="PF11716">
    <property type="entry name" value="MDMPI_N"/>
    <property type="match status" value="1"/>
</dbReference>
<sequence length="292" mass="32051">MTPHQWATVRAALRDTGDRFAHLLHANADASTRATAHWTVAQTAAHVGSIAWLYRALIAAEPLTPPVPGFGELARSLTVETIYQVNDLLLAHFTERAPDALGTGLRADIAHILTITDGRDPATPVAWLGGARIPVAGLLAHLLNEILIHGWDIARAARLRWDLPSDQAALFLDLFVVGMLRESYGRLLDNDEPPRQRRIAVRIRSPHTRAVTLVLHRGRVTVEDPAPDADATVTVDPAVFNLMMFGRIGKLRAVLSGGVRIHGRRPWVVPTLLRTVRFPNQPSPLSASQHVR</sequence>
<evidence type="ECO:0000313" key="4">
    <source>
        <dbReference type="Proteomes" id="UP000248627"/>
    </source>
</evidence>
<dbReference type="Gene3D" id="1.20.120.450">
    <property type="entry name" value="dinb family like domain"/>
    <property type="match status" value="1"/>
</dbReference>
<proteinExistence type="predicted"/>
<dbReference type="SUPFAM" id="SSF55718">
    <property type="entry name" value="SCP-like"/>
    <property type="match status" value="1"/>
</dbReference>
<evidence type="ECO:0000259" key="2">
    <source>
        <dbReference type="Pfam" id="PF11716"/>
    </source>
</evidence>
<comment type="caution">
    <text evidence="3">The sequence shown here is derived from an EMBL/GenBank/DDBJ whole genome shotgun (WGS) entry which is preliminary data.</text>
</comment>
<evidence type="ECO:0008006" key="5">
    <source>
        <dbReference type="Google" id="ProtNLM"/>
    </source>
</evidence>
<feature type="domain" description="SCP2" evidence="1">
    <location>
        <begin position="197"/>
        <end position="263"/>
    </location>
</feature>
<dbReference type="AlphaFoldDB" id="A0A2W2DE01"/>
<organism evidence="3 4">
    <name type="scientific">Micromonospora endophytica</name>
    <dbReference type="NCBI Taxonomy" id="515350"/>
    <lineage>
        <taxon>Bacteria</taxon>
        <taxon>Bacillati</taxon>
        <taxon>Actinomycetota</taxon>
        <taxon>Actinomycetes</taxon>
        <taxon>Micromonosporales</taxon>
        <taxon>Micromonosporaceae</taxon>
        <taxon>Micromonospora</taxon>
    </lineage>
</organism>
<dbReference type="GO" id="GO:0046872">
    <property type="term" value="F:metal ion binding"/>
    <property type="evidence" value="ECO:0007669"/>
    <property type="project" value="InterPro"/>
</dbReference>
<evidence type="ECO:0000259" key="1">
    <source>
        <dbReference type="Pfam" id="PF02036"/>
    </source>
</evidence>
<protein>
    <recommendedName>
        <fullName evidence="5">TIGR03083 family protein</fullName>
    </recommendedName>
</protein>
<dbReference type="InterPro" id="IPR024344">
    <property type="entry name" value="MDMPI_metal-binding"/>
</dbReference>
<dbReference type="InterPro" id="IPR036527">
    <property type="entry name" value="SCP2_sterol-bd_dom_sf"/>
</dbReference>
<gene>
    <name evidence="3" type="ORF">C1I93_09850</name>
</gene>
<dbReference type="EMBL" id="POTX01000047">
    <property type="protein sequence ID" value="PZF98067.1"/>
    <property type="molecule type" value="Genomic_DNA"/>
</dbReference>
<feature type="domain" description="Mycothiol-dependent maleylpyruvate isomerase metal-binding" evidence="2">
    <location>
        <begin position="10"/>
        <end position="154"/>
    </location>
</feature>